<sequence length="111" mass="12279">MNNVINLSGALEELMEENEKIIGSGFGDKNGLTIFRKGDITQDDIADGVSRCVEKALAEGRYSEESYFEHKETGESPATEFITVSGYKQKNLQLIATSVVKELYLVQIVQS</sequence>
<evidence type="ECO:0000313" key="2">
    <source>
        <dbReference type="Proteomes" id="UP001158576"/>
    </source>
</evidence>
<accession>A0ABN7T8F4</accession>
<reference evidence="1 2" key="1">
    <citation type="submission" date="2021-04" db="EMBL/GenBank/DDBJ databases">
        <authorList>
            <person name="Bliznina A."/>
        </authorList>
    </citation>
    <scope>NUCLEOTIDE SEQUENCE [LARGE SCALE GENOMIC DNA]</scope>
</reference>
<organism evidence="1 2">
    <name type="scientific">Oikopleura dioica</name>
    <name type="common">Tunicate</name>
    <dbReference type="NCBI Taxonomy" id="34765"/>
    <lineage>
        <taxon>Eukaryota</taxon>
        <taxon>Metazoa</taxon>
        <taxon>Chordata</taxon>
        <taxon>Tunicata</taxon>
        <taxon>Appendicularia</taxon>
        <taxon>Copelata</taxon>
        <taxon>Oikopleuridae</taxon>
        <taxon>Oikopleura</taxon>
    </lineage>
</organism>
<keyword evidence="2" id="KW-1185">Reference proteome</keyword>
<gene>
    <name evidence="1" type="ORF">OKIOD_LOCUS15401</name>
</gene>
<name>A0ABN7T8F4_OIKDI</name>
<dbReference type="Proteomes" id="UP001158576">
    <property type="component" value="Chromosome 2"/>
</dbReference>
<dbReference type="EMBL" id="OU015567">
    <property type="protein sequence ID" value="CAG5112419.1"/>
    <property type="molecule type" value="Genomic_DNA"/>
</dbReference>
<proteinExistence type="predicted"/>
<protein>
    <submittedName>
        <fullName evidence="1">Oidioi.mRNA.OKI2018_I69.chr2.g6636.t1.cds</fullName>
    </submittedName>
</protein>
<evidence type="ECO:0000313" key="1">
    <source>
        <dbReference type="EMBL" id="CAG5112419.1"/>
    </source>
</evidence>